<dbReference type="PANTHER" id="PTHR43095">
    <property type="entry name" value="SUGAR KINASE"/>
    <property type="match status" value="1"/>
</dbReference>
<protein>
    <submittedName>
        <fullName evidence="5">Uncharacterized protein</fullName>
    </submittedName>
</protein>
<keyword evidence="3" id="KW-0418">Kinase</keyword>
<keyword evidence="2" id="KW-0808">Transferase</keyword>
<dbReference type="RefSeq" id="WP_187777997.1">
    <property type="nucleotide sequence ID" value="NZ_JACTUZ010000021.1"/>
</dbReference>
<keyword evidence="6" id="KW-1185">Reference proteome</keyword>
<accession>A0ABR7R529</accession>
<dbReference type="InterPro" id="IPR043129">
    <property type="entry name" value="ATPase_NBD"/>
</dbReference>
<dbReference type="EMBL" id="JACTUZ010000021">
    <property type="protein sequence ID" value="MBC9176854.1"/>
    <property type="molecule type" value="Genomic_DNA"/>
</dbReference>
<dbReference type="Proteomes" id="UP000603940">
    <property type="component" value="Unassembled WGS sequence"/>
</dbReference>
<dbReference type="InterPro" id="IPR050406">
    <property type="entry name" value="FGGY_Carb_Kinase"/>
</dbReference>
<reference evidence="5 6" key="1">
    <citation type="journal article" date="2009" name="Int. J. Syst. Evol. Microbiol.">
        <title>Transfer of Teichococcus ludipueritiae and Muricoccus roseus to the genus Roseomonas, as Roseomonas ludipueritiae comb. nov. and Roseomonas rosea comb. nov., respectively, and emended description of the genus Roseomonas.</title>
        <authorList>
            <person name="Sanchez-Porro C."/>
            <person name="Gallego V."/>
            <person name="Busse H.J."/>
            <person name="Kampfer P."/>
            <person name="Ventosa A."/>
        </authorList>
    </citation>
    <scope>NUCLEOTIDE SEQUENCE [LARGE SCALE GENOMIC DNA]</scope>
    <source>
        <strain evidence="5 6">DSM 14915</strain>
    </source>
</reference>
<evidence type="ECO:0000313" key="6">
    <source>
        <dbReference type="Proteomes" id="UP000603940"/>
    </source>
</evidence>
<dbReference type="Gene3D" id="3.30.420.40">
    <property type="match status" value="1"/>
</dbReference>
<name>A0ABR7R529_9PROT</name>
<gene>
    <name evidence="5" type="ORF">IBL25_07855</name>
</gene>
<sequence length="114" mass="11819">MSAARRREHAAPDDGGHLRHPELNSMMAQRVVEDPASVPVACGAGNNAASAVGVGCISRGDAFASLGTSGVVFVSGSGFLPDPPRAVHAFCHRLPDTWPCMSVILSAAASLRRR</sequence>
<organism evidence="5 6">
    <name type="scientific">Pseudoroseomonas ludipueritiae</name>
    <dbReference type="NCBI Taxonomy" id="198093"/>
    <lineage>
        <taxon>Bacteria</taxon>
        <taxon>Pseudomonadati</taxon>
        <taxon>Pseudomonadota</taxon>
        <taxon>Alphaproteobacteria</taxon>
        <taxon>Acetobacterales</taxon>
        <taxon>Acetobacteraceae</taxon>
        <taxon>Pseudoroseomonas</taxon>
    </lineage>
</organism>
<evidence type="ECO:0000256" key="3">
    <source>
        <dbReference type="ARBA" id="ARBA00022777"/>
    </source>
</evidence>
<dbReference type="PANTHER" id="PTHR43095:SF6">
    <property type="entry name" value="XYLULOSE KINASE"/>
    <property type="match status" value="1"/>
</dbReference>
<comment type="similarity">
    <text evidence="1">Belongs to the FGGY kinase family.</text>
</comment>
<feature type="compositionally biased region" description="Basic and acidic residues" evidence="4">
    <location>
        <begin position="9"/>
        <end position="21"/>
    </location>
</feature>
<proteinExistence type="inferred from homology"/>
<feature type="region of interest" description="Disordered" evidence="4">
    <location>
        <begin position="1"/>
        <end position="21"/>
    </location>
</feature>
<dbReference type="SUPFAM" id="SSF53067">
    <property type="entry name" value="Actin-like ATPase domain"/>
    <property type="match status" value="1"/>
</dbReference>
<evidence type="ECO:0000256" key="1">
    <source>
        <dbReference type="ARBA" id="ARBA00009156"/>
    </source>
</evidence>
<evidence type="ECO:0000256" key="4">
    <source>
        <dbReference type="SAM" id="MobiDB-lite"/>
    </source>
</evidence>
<comment type="caution">
    <text evidence="5">The sequence shown here is derived from an EMBL/GenBank/DDBJ whole genome shotgun (WGS) entry which is preliminary data.</text>
</comment>
<evidence type="ECO:0000313" key="5">
    <source>
        <dbReference type="EMBL" id="MBC9176854.1"/>
    </source>
</evidence>
<evidence type="ECO:0000256" key="2">
    <source>
        <dbReference type="ARBA" id="ARBA00022679"/>
    </source>
</evidence>